<keyword evidence="6 16" id="KW-0378">Hydrolase</keyword>
<keyword evidence="18" id="KW-1185">Reference proteome</keyword>
<dbReference type="InterPro" id="IPR005959">
    <property type="entry name" value="Fumarylacetoacetase"/>
</dbReference>
<dbReference type="AlphaFoldDB" id="A0AA49Q6P7"/>
<feature type="binding site" evidence="12">
    <location>
        <position position="369"/>
    </location>
    <ligand>
        <name>substrate</name>
    </ligand>
</feature>
<gene>
    <name evidence="16" type="primary">fahA</name>
    <name evidence="16" type="ORF">Strain138_002622</name>
    <name evidence="17" type="ORF">Strain318_002622</name>
</gene>
<dbReference type="InterPro" id="IPR036663">
    <property type="entry name" value="Fumarylacetoacetase_C_sf"/>
</dbReference>
<evidence type="ECO:0000256" key="5">
    <source>
        <dbReference type="ARBA" id="ARBA00022723"/>
    </source>
</evidence>
<feature type="binding site" evidence="13">
    <location>
        <position position="242"/>
    </location>
    <ligand>
        <name>Mg(2+)</name>
        <dbReference type="ChEBI" id="CHEBI:18420"/>
    </ligand>
</feature>
<feature type="binding site" evidence="12">
    <location>
        <position position="152"/>
    </location>
    <ligand>
        <name>substrate</name>
    </ligand>
</feature>
<dbReference type="RefSeq" id="WP_367886165.1">
    <property type="nucleotide sequence ID" value="NZ_CP130612.1"/>
</dbReference>
<dbReference type="GO" id="GO:0006572">
    <property type="term" value="P:L-tyrosine catabolic process"/>
    <property type="evidence" value="ECO:0007669"/>
    <property type="project" value="UniProtKB-KW"/>
</dbReference>
<feature type="binding site" evidence="13">
    <location>
        <position position="262"/>
    </location>
    <ligand>
        <name>Mg(2+)</name>
        <dbReference type="ChEBI" id="CHEBI:18420"/>
    </ligand>
</feature>
<feature type="binding site" evidence="13">
    <location>
        <position position="136"/>
    </location>
    <ligand>
        <name>Ca(2+)</name>
        <dbReference type="ChEBI" id="CHEBI:29108"/>
    </ligand>
</feature>
<dbReference type="GO" id="GO:0006559">
    <property type="term" value="P:L-phenylalanine catabolic process"/>
    <property type="evidence" value="ECO:0007669"/>
    <property type="project" value="UniProtKB-KW"/>
</dbReference>
<dbReference type="Gene3D" id="3.90.850.10">
    <property type="entry name" value="Fumarylacetoacetase-like, C-terminal domain"/>
    <property type="match status" value="1"/>
</dbReference>
<feature type="binding site" evidence="13">
    <location>
        <position position="208"/>
    </location>
    <ligand>
        <name>Ca(2+)</name>
        <dbReference type="ChEBI" id="CHEBI:29108"/>
    </ligand>
</feature>
<evidence type="ECO:0000259" key="15">
    <source>
        <dbReference type="Pfam" id="PF09298"/>
    </source>
</evidence>
<keyword evidence="9" id="KW-0828">Tyrosine catabolism</keyword>
<dbReference type="PANTHER" id="PTHR43069:SF2">
    <property type="entry name" value="FUMARYLACETOACETASE"/>
    <property type="match status" value="1"/>
</dbReference>
<organism evidence="16">
    <name type="scientific">Pseudogemmatithrix spongiicola</name>
    <dbReference type="NCBI Taxonomy" id="3062599"/>
    <lineage>
        <taxon>Bacteria</taxon>
        <taxon>Pseudomonadati</taxon>
        <taxon>Gemmatimonadota</taxon>
        <taxon>Gemmatimonadia</taxon>
        <taxon>Gemmatimonadales</taxon>
        <taxon>Gemmatimonadaceae</taxon>
        <taxon>Pseudogemmatithrix</taxon>
    </lineage>
</organism>
<feature type="domain" description="Fumarylacetoacetase N-terminal" evidence="15">
    <location>
        <begin position="28"/>
        <end position="128"/>
    </location>
</feature>
<evidence type="ECO:0000256" key="3">
    <source>
        <dbReference type="ARBA" id="ARBA00004782"/>
    </source>
</evidence>
<evidence type="ECO:0000256" key="2">
    <source>
        <dbReference type="ARBA" id="ARBA00001946"/>
    </source>
</evidence>
<dbReference type="GO" id="GO:1902000">
    <property type="term" value="P:homogentisate catabolic process"/>
    <property type="evidence" value="ECO:0007669"/>
    <property type="project" value="TreeGrafter"/>
</dbReference>
<dbReference type="InterPro" id="IPR015377">
    <property type="entry name" value="Fumarylacetoacetase_N"/>
</dbReference>
<name>A0AA49Q6P7_9BACT</name>
<dbReference type="EMBL" id="CP130613">
    <property type="protein sequence ID" value="WKW16212.1"/>
    <property type="molecule type" value="Genomic_DNA"/>
</dbReference>
<dbReference type="KEGG" id="pspc:Strain318_002622"/>
<evidence type="ECO:0000256" key="10">
    <source>
        <dbReference type="ARBA" id="ARBA00023232"/>
    </source>
</evidence>
<feature type="binding site" evidence="12">
    <location>
        <position position="253"/>
    </location>
    <ligand>
        <name>substrate</name>
    </ligand>
</feature>
<dbReference type="Pfam" id="PF09298">
    <property type="entry name" value="FAA_hydrolase_N"/>
    <property type="match status" value="1"/>
</dbReference>
<evidence type="ECO:0000256" key="4">
    <source>
        <dbReference type="ARBA" id="ARBA00012094"/>
    </source>
</evidence>
<comment type="cofactor">
    <cofactor evidence="2 13">
        <name>Mg(2+)</name>
        <dbReference type="ChEBI" id="CHEBI:18420"/>
    </cofactor>
</comment>
<evidence type="ECO:0000256" key="11">
    <source>
        <dbReference type="PIRSR" id="PIRSR605959-1"/>
    </source>
</evidence>
<evidence type="ECO:0000313" key="16">
    <source>
        <dbReference type="EMBL" id="WKW13305.1"/>
    </source>
</evidence>
<evidence type="ECO:0000313" key="17">
    <source>
        <dbReference type="EMBL" id="WKW16212.1"/>
    </source>
</evidence>
<evidence type="ECO:0000313" key="18">
    <source>
        <dbReference type="Proteomes" id="UP001229955"/>
    </source>
</evidence>
<feature type="binding site" evidence="13">
    <location>
        <position position="266"/>
    </location>
    <ligand>
        <name>Mg(2+)</name>
        <dbReference type="ChEBI" id="CHEBI:18420"/>
    </ligand>
</feature>
<evidence type="ECO:0000256" key="1">
    <source>
        <dbReference type="ARBA" id="ARBA00001913"/>
    </source>
</evidence>
<dbReference type="Proteomes" id="UP001229955">
    <property type="component" value="Chromosome"/>
</dbReference>
<feature type="binding site" evidence="13">
    <location>
        <position position="242"/>
    </location>
    <ligand>
        <name>Ca(2+)</name>
        <dbReference type="ChEBI" id="CHEBI:29108"/>
    </ligand>
</feature>
<dbReference type="InterPro" id="IPR011234">
    <property type="entry name" value="Fumarylacetoacetase-like_C"/>
</dbReference>
<sequence length="436" mass="46738">MTHDPTIDPNLRSWVEAANAGGTDFPIQNLPLGCFIVVDGQAARSGVAIGDRVLDLRAARDAGLFDGLRTDVLEALDAESLTPLFATGRTGLAALRRRVSELLASSFAQQGRVADVLVPMAAVRMTMPAEVGDYTDFYASIDHATNVGSMFRPDNPLLPNYKHVPIGYHGRASSLVVSGTAVKRPHGQTSAKPEGPPSWGASARLDYELEVGAFIAGGNALGHAIPLGEAEQHLAGLVLVNDWSARDVQTWEYQPLGPFLAKNFATTLSPWVVTLDALAPFRVPARTREATDPAPLPYLLDAANERAGGFGITLEVWLQTAKMREAGDAPVRLSQGDFTRMYWTMAQMLAHHASNGCNMRPGDLFASGTVSGPTKDSRGCLLELTWRGTEPLALPNGETRTFLADGDEVIMRGWCERPGAVRIGFGECRGVVLPAV</sequence>
<dbReference type="SUPFAM" id="SSF63433">
    <property type="entry name" value="Fumarylacetoacetate hydrolase, FAH, N-terminal domain"/>
    <property type="match status" value="1"/>
</dbReference>
<feature type="binding site" evidence="12">
    <location>
        <position position="249"/>
    </location>
    <ligand>
        <name>substrate</name>
    </ligand>
</feature>
<evidence type="ECO:0000256" key="8">
    <source>
        <dbReference type="ARBA" id="ARBA00022842"/>
    </source>
</evidence>
<feature type="binding site" evidence="12">
    <location>
        <position position="138"/>
    </location>
    <ligand>
        <name>substrate</name>
    </ligand>
</feature>
<evidence type="ECO:0000256" key="7">
    <source>
        <dbReference type="ARBA" id="ARBA00022837"/>
    </source>
</evidence>
<evidence type="ECO:0000256" key="13">
    <source>
        <dbReference type="PIRSR" id="PIRSR605959-3"/>
    </source>
</evidence>
<protein>
    <recommendedName>
        <fullName evidence="4">fumarylacetoacetase</fullName>
        <ecNumber evidence="4">3.7.1.2</ecNumber>
    </recommendedName>
</protein>
<dbReference type="EC" id="3.7.1.2" evidence="4"/>
<evidence type="ECO:0000256" key="9">
    <source>
        <dbReference type="ARBA" id="ARBA00022878"/>
    </source>
</evidence>
<dbReference type="EMBL" id="CP130612">
    <property type="protein sequence ID" value="WKW13305.1"/>
    <property type="molecule type" value="Genomic_DNA"/>
</dbReference>
<dbReference type="GO" id="GO:0004334">
    <property type="term" value="F:fumarylacetoacetase activity"/>
    <property type="evidence" value="ECO:0007669"/>
    <property type="project" value="UniProtKB-EC"/>
</dbReference>
<evidence type="ECO:0000256" key="12">
    <source>
        <dbReference type="PIRSR" id="PIRSR605959-2"/>
    </source>
</evidence>
<dbReference type="Pfam" id="PF01557">
    <property type="entry name" value="FAA_hydrolase"/>
    <property type="match status" value="1"/>
</dbReference>
<feature type="active site" description="Proton acceptor" evidence="11">
    <location>
        <position position="143"/>
    </location>
</feature>
<evidence type="ECO:0000256" key="6">
    <source>
        <dbReference type="ARBA" id="ARBA00022801"/>
    </source>
</evidence>
<evidence type="ECO:0000259" key="14">
    <source>
        <dbReference type="Pfam" id="PF01557"/>
    </source>
</evidence>
<dbReference type="PANTHER" id="PTHR43069">
    <property type="entry name" value="FUMARYLACETOACETASE"/>
    <property type="match status" value="1"/>
</dbReference>
<comment type="cofactor">
    <cofactor evidence="1 13">
        <name>Ca(2+)</name>
        <dbReference type="ChEBI" id="CHEBI:29108"/>
    </cofactor>
</comment>
<feature type="domain" description="Fumarylacetoacetase-like C-terminal" evidence="14">
    <location>
        <begin position="135"/>
        <end position="430"/>
    </location>
</feature>
<accession>A0AA49Q8K5</accession>
<dbReference type="InterPro" id="IPR036462">
    <property type="entry name" value="Fumarylacetoacetase_N_sf"/>
</dbReference>
<accession>A0AA49Q6P7</accession>
<dbReference type="NCBIfam" id="TIGR01266">
    <property type="entry name" value="fum_ac_acetase"/>
    <property type="match status" value="1"/>
</dbReference>
<keyword evidence="7 13" id="KW-0106">Calcium</keyword>
<dbReference type="Gene3D" id="2.30.30.230">
    <property type="entry name" value="Fumarylacetoacetase, N-terminal domain"/>
    <property type="match status" value="1"/>
</dbReference>
<keyword evidence="8 13" id="KW-0460">Magnesium</keyword>
<reference evidence="16" key="1">
    <citation type="submission" date="2023-07" db="EMBL/GenBank/DDBJ databases">
        <authorList>
            <person name="Haufschild T."/>
            <person name="Kallscheuer N."/>
            <person name="Hammer J."/>
            <person name="Kohn T."/>
            <person name="Kabuu M."/>
            <person name="Jogler M."/>
            <person name="Wohfarth N."/>
            <person name="Heuer A."/>
            <person name="Rohde M."/>
            <person name="van Teeseling M.C.F."/>
            <person name="Jogler C."/>
        </authorList>
    </citation>
    <scope>NUCLEOTIDE SEQUENCE</scope>
    <source>
        <strain evidence="16">Strain 138</strain>
        <strain evidence="17">Strain 318</strain>
    </source>
</reference>
<comment type="pathway">
    <text evidence="3">Amino-acid degradation; L-phenylalanine degradation; acetoacetate and fumarate from L-phenylalanine: step 6/6.</text>
</comment>
<feature type="binding site" evidence="13">
    <location>
        <position position="210"/>
    </location>
    <ligand>
        <name>Ca(2+)</name>
        <dbReference type="ChEBI" id="CHEBI:29108"/>
    </ligand>
</feature>
<dbReference type="SUPFAM" id="SSF56529">
    <property type="entry name" value="FAH"/>
    <property type="match status" value="1"/>
</dbReference>
<keyword evidence="10" id="KW-0585">Phenylalanine catabolism</keyword>
<proteinExistence type="predicted"/>
<dbReference type="FunFam" id="3.90.850.10:FF:000009">
    <property type="entry name" value="Fumarylacetoacetase"/>
    <property type="match status" value="1"/>
</dbReference>
<dbReference type="GO" id="GO:0046872">
    <property type="term" value="F:metal ion binding"/>
    <property type="evidence" value="ECO:0007669"/>
    <property type="project" value="UniProtKB-KW"/>
</dbReference>
<keyword evidence="5 13" id="KW-0479">Metal-binding</keyword>